<sequence>MGRSTTSCLNIIVCRSDSSDQDDIEASEAKTPGHKRGWSFRKRSARHRVLNNIVISDTPTSGSKEIPEAVSINFQTPANLTAPEKVTIEQQLDEKLQLPTSVESTIAKSVDTTQNGSDNGFILEEPSVIVIQTAVRGFLAQKEIIRLKSIVKLQAAIRGHLARRLAIETLYCIQAIVKVQALVRSRHSKVLSKEMSVAKPVTTQSAIEKLLRNGFARQLLETTPKPKTMNVKCDPSRPSSAWSWLERWMPVSSSEQNELQNRELNSVLEKRKQVKNTSCQIVAEVPCESPSDSAYSKSGVEEAIDDGKNFISFDAHTDAGADKKQRPPKKTDGSCEEVTSEEINTAENENIQLDSCSQSESSSLPDKPAVDCEYPKYPMKRLASKLLDVEGKEFVNESRKSSSPAFFASQSKFEELSSAVNSESVVKNKYPNMAEISAPRASRIHRGGSDCGTELSVTSTLDSPDRSEVEVADVYQDFKLMEERAFDNPNSIKSLDVEGNAIPGIPVSGLSSSFSVLQEEFHETKGYSADPVILNPPQVEQKSVESEFYEQTNGECDNSITDPDSTPMEQQSEENATNMQRELHSQTEQAHKSSQEISPKSHMTVQESQGTPSSQVSVDAKRKKIDKSGPNPKCSLLSAAKRSPSNPIHDSGASNSADRLLKDQNSGKRRYSFGSTKSDHVDQEPRDSSSSNSLPSYMQATESARAKAHSPRSSPDVQNKDFYIKKRHSLPGASGRQESPRVQRSTLQVSEAAKRNGTLERRWQR</sequence>
<feature type="region of interest" description="Disordered" evidence="4">
    <location>
        <begin position="317"/>
        <end position="341"/>
    </location>
</feature>
<evidence type="ECO:0008006" key="7">
    <source>
        <dbReference type="Google" id="ProtNLM"/>
    </source>
</evidence>
<dbReference type="SUPFAM" id="SSF52540">
    <property type="entry name" value="P-loop containing nucleoside triphosphate hydrolases"/>
    <property type="match status" value="1"/>
</dbReference>
<evidence type="ECO:0000313" key="6">
    <source>
        <dbReference type="Proteomes" id="UP001279734"/>
    </source>
</evidence>
<name>A0AAD3XTX8_NEPGR</name>
<dbReference type="Pfam" id="PF00612">
    <property type="entry name" value="IQ"/>
    <property type="match status" value="2"/>
</dbReference>
<organism evidence="5 6">
    <name type="scientific">Nepenthes gracilis</name>
    <name type="common">Slender pitcher plant</name>
    <dbReference type="NCBI Taxonomy" id="150966"/>
    <lineage>
        <taxon>Eukaryota</taxon>
        <taxon>Viridiplantae</taxon>
        <taxon>Streptophyta</taxon>
        <taxon>Embryophyta</taxon>
        <taxon>Tracheophyta</taxon>
        <taxon>Spermatophyta</taxon>
        <taxon>Magnoliopsida</taxon>
        <taxon>eudicotyledons</taxon>
        <taxon>Gunneridae</taxon>
        <taxon>Pentapetalae</taxon>
        <taxon>Caryophyllales</taxon>
        <taxon>Nepenthaceae</taxon>
        <taxon>Nepenthes</taxon>
    </lineage>
</organism>
<reference evidence="5" key="1">
    <citation type="submission" date="2023-05" db="EMBL/GenBank/DDBJ databases">
        <title>Nepenthes gracilis genome sequencing.</title>
        <authorList>
            <person name="Fukushima K."/>
        </authorList>
    </citation>
    <scope>NUCLEOTIDE SEQUENCE</scope>
    <source>
        <strain evidence="5">SING2019-196</strain>
    </source>
</reference>
<keyword evidence="1" id="KW-0112">Calmodulin-binding</keyword>
<dbReference type="PANTHER" id="PTHR32295">
    <property type="entry name" value="IQ-DOMAIN 5-RELATED"/>
    <property type="match status" value="1"/>
</dbReference>
<feature type="compositionally biased region" description="Basic and acidic residues" evidence="4">
    <location>
        <begin position="581"/>
        <end position="594"/>
    </location>
</feature>
<feature type="region of interest" description="Disordered" evidence="4">
    <location>
        <begin position="443"/>
        <end position="464"/>
    </location>
</feature>
<comment type="function">
    <text evidence="3">May be involved in cooperative interactions with calmodulins or calmodulin-like proteins. Recruits calmodulin proteins to microtubules, thus being a potential scaffold in cellular signaling and trafficking. May associate with nucleic acids and regulate gene expression at the transcriptional or post-transcriptional level.</text>
</comment>
<feature type="compositionally biased region" description="Basic and acidic residues" evidence="4">
    <location>
        <begin position="317"/>
        <end position="333"/>
    </location>
</feature>
<dbReference type="InterPro" id="IPR027417">
    <property type="entry name" value="P-loop_NTPase"/>
</dbReference>
<protein>
    <recommendedName>
        <fullName evidence="7">DUF4005 domain-containing protein</fullName>
    </recommendedName>
</protein>
<feature type="region of interest" description="Disordered" evidence="4">
    <location>
        <begin position="541"/>
        <end position="765"/>
    </location>
</feature>
<gene>
    <name evidence="5" type="ORF">Nepgr_018340</name>
</gene>
<dbReference type="EMBL" id="BSYO01000016">
    <property type="protein sequence ID" value="GMH16499.1"/>
    <property type="molecule type" value="Genomic_DNA"/>
</dbReference>
<keyword evidence="6" id="KW-1185">Reference proteome</keyword>
<dbReference type="SMART" id="SM00015">
    <property type="entry name" value="IQ"/>
    <property type="match status" value="2"/>
</dbReference>
<feature type="compositionally biased region" description="Basic and acidic residues" evidence="4">
    <location>
        <begin position="677"/>
        <end position="687"/>
    </location>
</feature>
<evidence type="ECO:0000256" key="2">
    <source>
        <dbReference type="ARBA" id="ARBA00024341"/>
    </source>
</evidence>
<proteinExistence type="inferred from homology"/>
<dbReference type="GO" id="GO:0005516">
    <property type="term" value="F:calmodulin binding"/>
    <property type="evidence" value="ECO:0007669"/>
    <property type="project" value="UniProtKB-KW"/>
</dbReference>
<feature type="compositionally biased region" description="Polar residues" evidence="4">
    <location>
        <begin position="549"/>
        <end position="580"/>
    </location>
</feature>
<dbReference type="PANTHER" id="PTHR32295:SF154">
    <property type="entry name" value="PROTEIN IQ-DOMAIN 32"/>
    <property type="match status" value="1"/>
</dbReference>
<evidence type="ECO:0000256" key="4">
    <source>
        <dbReference type="SAM" id="MobiDB-lite"/>
    </source>
</evidence>
<dbReference type="AlphaFoldDB" id="A0AAD3XTX8"/>
<evidence type="ECO:0000256" key="3">
    <source>
        <dbReference type="ARBA" id="ARBA00045534"/>
    </source>
</evidence>
<accession>A0AAD3XTX8</accession>
<feature type="compositionally biased region" description="Basic and acidic residues" evidence="4">
    <location>
        <begin position="752"/>
        <end position="765"/>
    </location>
</feature>
<feature type="compositionally biased region" description="Polar residues" evidence="4">
    <location>
        <begin position="643"/>
        <end position="657"/>
    </location>
</feature>
<evidence type="ECO:0000256" key="1">
    <source>
        <dbReference type="ARBA" id="ARBA00022860"/>
    </source>
</evidence>
<feature type="compositionally biased region" description="Polar residues" evidence="4">
    <location>
        <begin position="736"/>
        <end position="749"/>
    </location>
</feature>
<dbReference type="PROSITE" id="PS50096">
    <property type="entry name" value="IQ"/>
    <property type="match status" value="2"/>
</dbReference>
<dbReference type="Gene3D" id="1.20.5.190">
    <property type="match status" value="1"/>
</dbReference>
<feature type="compositionally biased region" description="Polar residues" evidence="4">
    <location>
        <begin position="595"/>
        <end position="617"/>
    </location>
</feature>
<evidence type="ECO:0000313" key="5">
    <source>
        <dbReference type="EMBL" id="GMH16499.1"/>
    </source>
</evidence>
<dbReference type="InterPro" id="IPR000048">
    <property type="entry name" value="IQ_motif_EF-hand-BS"/>
</dbReference>
<comment type="similarity">
    <text evidence="2">Belongs to the IQD family.</text>
</comment>
<dbReference type="Proteomes" id="UP001279734">
    <property type="component" value="Unassembled WGS sequence"/>
</dbReference>
<comment type="caution">
    <text evidence="5">The sequence shown here is derived from an EMBL/GenBank/DDBJ whole genome shotgun (WGS) entry which is preliminary data.</text>
</comment>